<feature type="region of interest" description="Disordered" evidence="2">
    <location>
        <begin position="1"/>
        <end position="69"/>
    </location>
</feature>
<feature type="coiled-coil region" evidence="1">
    <location>
        <begin position="142"/>
        <end position="169"/>
    </location>
</feature>
<organism evidence="3">
    <name type="scientific">Octactis speculum</name>
    <dbReference type="NCBI Taxonomy" id="3111310"/>
    <lineage>
        <taxon>Eukaryota</taxon>
        <taxon>Sar</taxon>
        <taxon>Stramenopiles</taxon>
        <taxon>Ochrophyta</taxon>
        <taxon>Dictyochophyceae</taxon>
        <taxon>Dictyochales</taxon>
        <taxon>Dictyochaceae</taxon>
        <taxon>Octactis</taxon>
    </lineage>
</organism>
<protein>
    <submittedName>
        <fullName evidence="3">Uncharacterized protein</fullName>
    </submittedName>
</protein>
<proteinExistence type="predicted"/>
<evidence type="ECO:0000256" key="2">
    <source>
        <dbReference type="SAM" id="MobiDB-lite"/>
    </source>
</evidence>
<sequence>MTPMTTWCYKTWGDKGTGRGRAAPPTEVQRQKKKPVKMAKAKPAPPAKKRKTETARPAPKAHDAGDGLGETVKGKMIQKLQCRWWYAIDWPAKEDVEKALPYGYEMLDGYPGVSICTKGDDIGKMLDRRNHRTSPCFKNLKAKDCEELKELLIRALEGQQEELIEHEGEGTTIGKEVVAMLKWARKINASKADKEARRYS</sequence>
<feature type="compositionally biased region" description="Basic residues" evidence="2">
    <location>
        <begin position="31"/>
        <end position="40"/>
    </location>
</feature>
<accession>A0A7S2B2W5</accession>
<gene>
    <name evidence="3" type="ORF">DSPE1174_LOCUS5210</name>
</gene>
<evidence type="ECO:0000256" key="1">
    <source>
        <dbReference type="SAM" id="Coils"/>
    </source>
</evidence>
<reference evidence="3" key="1">
    <citation type="submission" date="2021-01" db="EMBL/GenBank/DDBJ databases">
        <authorList>
            <person name="Corre E."/>
            <person name="Pelletier E."/>
            <person name="Niang G."/>
            <person name="Scheremetjew M."/>
            <person name="Finn R."/>
            <person name="Kale V."/>
            <person name="Holt S."/>
            <person name="Cochrane G."/>
            <person name="Meng A."/>
            <person name="Brown T."/>
            <person name="Cohen L."/>
        </authorList>
    </citation>
    <scope>NUCLEOTIDE SEQUENCE</scope>
    <source>
        <strain evidence="3">CCMP1381</strain>
    </source>
</reference>
<dbReference type="AlphaFoldDB" id="A0A7S2B2W5"/>
<keyword evidence="1" id="KW-0175">Coiled coil</keyword>
<evidence type="ECO:0000313" key="3">
    <source>
        <dbReference type="EMBL" id="CAD9385033.1"/>
    </source>
</evidence>
<dbReference type="EMBL" id="HBGS01009870">
    <property type="protein sequence ID" value="CAD9385033.1"/>
    <property type="molecule type" value="Transcribed_RNA"/>
</dbReference>
<name>A0A7S2B2W5_9STRA</name>